<gene>
    <name evidence="1" type="ORF">TRIUR3_27912</name>
</gene>
<reference evidence="1" key="1">
    <citation type="journal article" date="2013" name="Nature">
        <title>Draft genome of the wheat A-genome progenitor Triticum urartu.</title>
        <authorList>
            <person name="Ling H.Q."/>
            <person name="Zhao S."/>
            <person name="Liu D."/>
            <person name="Wang J."/>
            <person name="Sun H."/>
            <person name="Zhang C."/>
            <person name="Fan H."/>
            <person name="Li D."/>
            <person name="Dong L."/>
            <person name="Tao Y."/>
            <person name="Gao C."/>
            <person name="Wu H."/>
            <person name="Li Y."/>
            <person name="Cui Y."/>
            <person name="Guo X."/>
            <person name="Zheng S."/>
            <person name="Wang B."/>
            <person name="Yu K."/>
            <person name="Liang Q."/>
            <person name="Yang W."/>
            <person name="Lou X."/>
            <person name="Chen J."/>
            <person name="Feng M."/>
            <person name="Jian J."/>
            <person name="Zhang X."/>
            <person name="Luo G."/>
            <person name="Jiang Y."/>
            <person name="Liu J."/>
            <person name="Wang Z."/>
            <person name="Sha Y."/>
            <person name="Zhang B."/>
            <person name="Wu H."/>
            <person name="Tang D."/>
            <person name="Shen Q."/>
            <person name="Xue P."/>
            <person name="Zou S."/>
            <person name="Wang X."/>
            <person name="Liu X."/>
            <person name="Wang F."/>
            <person name="Yang Y."/>
            <person name="An X."/>
            <person name="Dong Z."/>
            <person name="Zhang K."/>
            <person name="Zhang X."/>
            <person name="Luo M.C."/>
            <person name="Dvorak J."/>
            <person name="Tong Y."/>
            <person name="Wang J."/>
            <person name="Yang H."/>
            <person name="Li Z."/>
            <person name="Wang D."/>
            <person name="Zhang A."/>
            <person name="Wang J."/>
        </authorList>
    </citation>
    <scope>NUCLEOTIDE SEQUENCE</scope>
</reference>
<dbReference type="EMBL" id="KD251311">
    <property type="protein sequence ID" value="EMS48284.1"/>
    <property type="molecule type" value="Genomic_DNA"/>
</dbReference>
<dbReference type="SUPFAM" id="SSF47954">
    <property type="entry name" value="Cyclin-like"/>
    <property type="match status" value="1"/>
</dbReference>
<dbReference type="OMA" id="MKEQCLI"/>
<dbReference type="Gene3D" id="1.10.472.10">
    <property type="entry name" value="Cyclin-like"/>
    <property type="match status" value="1"/>
</dbReference>
<dbReference type="InterPro" id="IPR006671">
    <property type="entry name" value="Cyclin_N"/>
</dbReference>
<dbReference type="STRING" id="4572.M7ZJL5"/>
<evidence type="ECO:0000313" key="1">
    <source>
        <dbReference type="EMBL" id="EMS48284.1"/>
    </source>
</evidence>
<organism evidence="1">
    <name type="scientific">Triticum urartu</name>
    <name type="common">Red wild einkorn</name>
    <name type="synonym">Crithodium urartu</name>
    <dbReference type="NCBI Taxonomy" id="4572"/>
    <lineage>
        <taxon>Eukaryota</taxon>
        <taxon>Viridiplantae</taxon>
        <taxon>Streptophyta</taxon>
        <taxon>Embryophyta</taxon>
        <taxon>Tracheophyta</taxon>
        <taxon>Spermatophyta</taxon>
        <taxon>Magnoliopsida</taxon>
        <taxon>Liliopsida</taxon>
        <taxon>Poales</taxon>
        <taxon>Poaceae</taxon>
        <taxon>BOP clade</taxon>
        <taxon>Pooideae</taxon>
        <taxon>Triticodae</taxon>
        <taxon>Triticeae</taxon>
        <taxon>Triticinae</taxon>
        <taxon>Triticum</taxon>
    </lineage>
</organism>
<dbReference type="InterPro" id="IPR036915">
    <property type="entry name" value="Cyclin-like_sf"/>
</dbReference>
<protein>
    <submittedName>
        <fullName evidence="1">Uncharacterized protein</fullName>
    </submittedName>
</protein>
<dbReference type="Pfam" id="PF00134">
    <property type="entry name" value="Cyclin_N"/>
    <property type="match status" value="1"/>
</dbReference>
<dbReference type="AlphaFoldDB" id="M7ZJL5"/>
<proteinExistence type="predicted"/>
<name>M7ZJL5_TRIUA</name>
<sequence length="260" mass="29717">MAPDCYFVAERQGTSINTLNEILVFDLSLATGLYTLTNYAGTVMGTRRHVYGQIGGVTALKMKEQCLIHWRSGLIEPLRDSNLELFALVAVWIASKIHEMRPLSVKSLKALSDRIIADQHFTCRDFADAELVFMEVVDYNVGCSNIAFIYLEQLLIQFREISKLGDLLSMDVCMEILDVLHETEDTSWLFDFPCPLAASTLVTAYVMSVPKQTWEFPILPWVRFTTSYAEEEIMKIVMTILMHVLKPDEIKEKNKREFSI</sequence>
<dbReference type="eggNOG" id="ENOG502QPM6">
    <property type="taxonomic scope" value="Eukaryota"/>
</dbReference>
<accession>M7ZJL5</accession>